<gene>
    <name evidence="1" type="ORF">Q5722_12925</name>
</gene>
<comment type="caution">
    <text evidence="1">The sequence shown here is derived from an EMBL/GenBank/DDBJ whole genome shotgun (WGS) entry which is preliminary data.</text>
</comment>
<dbReference type="Proteomes" id="UP001233314">
    <property type="component" value="Unassembled WGS sequence"/>
</dbReference>
<dbReference type="RefSeq" id="WP_305028667.1">
    <property type="nucleotide sequence ID" value="NZ_JAUQTA010000002.1"/>
</dbReference>
<evidence type="ECO:0000313" key="2">
    <source>
        <dbReference type="Proteomes" id="UP001233314"/>
    </source>
</evidence>
<evidence type="ECO:0000313" key="1">
    <source>
        <dbReference type="EMBL" id="MDO7869267.1"/>
    </source>
</evidence>
<proteinExistence type="predicted"/>
<keyword evidence="2" id="KW-1185">Reference proteome</keyword>
<reference evidence="1 2" key="1">
    <citation type="submission" date="2023-07" db="EMBL/GenBank/DDBJ databases">
        <title>Nocardioides sp. nov WY-20 isolated from soil.</title>
        <authorList>
            <person name="Liu B."/>
            <person name="Wan Y."/>
        </authorList>
    </citation>
    <scope>NUCLEOTIDE SEQUENCE [LARGE SCALE GENOMIC DNA]</scope>
    <source>
        <strain evidence="1 2">WY-20</strain>
    </source>
</reference>
<sequence length="319" mass="35314">MHPAFLDHLLPSDLPLPHDRPFTYAEARDALGGRHAVSTLHRRGLLVSDVRSVYRMASSTDSLAMRIATLRLVVPCDAVVCDRSAAWLHGAEMALPPNGQLAPPPVDVFLPRNARLTNKVTHSGARTLAADDVMLIDGLHVTTALRTACDVGRLLPREQAMAVLDSLAATSRMVTPTQVMALTSRYRGFRGVRQLRDLAPRIDSRSQSTPESILRLRWQDCADLPAPTPQVAVTTPDGLRFLDLGVPSIKYGAEYDGSEFHGPEQAEHDAERRAWFAADGWIIDVLRRDNLFGAHQDWEHVLRRGIRRAQRRRTAPSAA</sequence>
<protein>
    <recommendedName>
        <fullName evidence="3">Transcriptional regulator, AbiEi antitoxin, Type IV TA system</fullName>
    </recommendedName>
</protein>
<organism evidence="1 2">
    <name type="scientific">Nocardioides jiangxiensis</name>
    <dbReference type="NCBI Taxonomy" id="3064524"/>
    <lineage>
        <taxon>Bacteria</taxon>
        <taxon>Bacillati</taxon>
        <taxon>Actinomycetota</taxon>
        <taxon>Actinomycetes</taxon>
        <taxon>Propionibacteriales</taxon>
        <taxon>Nocardioidaceae</taxon>
        <taxon>Nocardioides</taxon>
    </lineage>
</organism>
<evidence type="ECO:0008006" key="3">
    <source>
        <dbReference type="Google" id="ProtNLM"/>
    </source>
</evidence>
<dbReference type="EMBL" id="JAUQTA010000002">
    <property type="protein sequence ID" value="MDO7869267.1"/>
    <property type="molecule type" value="Genomic_DNA"/>
</dbReference>
<name>A0ABT9B6P6_9ACTN</name>
<accession>A0ABT9B6P6</accession>